<feature type="non-terminal residue" evidence="1">
    <location>
        <position position="1"/>
    </location>
</feature>
<protein>
    <submittedName>
        <fullName evidence="1">Uncharacterized protein</fullName>
    </submittedName>
</protein>
<evidence type="ECO:0000313" key="1">
    <source>
        <dbReference type="EMBL" id="KAH9307413.1"/>
    </source>
</evidence>
<dbReference type="Proteomes" id="UP000824469">
    <property type="component" value="Unassembled WGS sequence"/>
</dbReference>
<reference evidence="1 2" key="1">
    <citation type="journal article" date="2021" name="Nat. Plants">
        <title>The Taxus genome provides insights into paclitaxel biosynthesis.</title>
        <authorList>
            <person name="Xiong X."/>
            <person name="Gou J."/>
            <person name="Liao Q."/>
            <person name="Li Y."/>
            <person name="Zhou Q."/>
            <person name="Bi G."/>
            <person name="Li C."/>
            <person name="Du R."/>
            <person name="Wang X."/>
            <person name="Sun T."/>
            <person name="Guo L."/>
            <person name="Liang H."/>
            <person name="Lu P."/>
            <person name="Wu Y."/>
            <person name="Zhang Z."/>
            <person name="Ro D.K."/>
            <person name="Shang Y."/>
            <person name="Huang S."/>
            <person name="Yan J."/>
        </authorList>
    </citation>
    <scope>NUCLEOTIDE SEQUENCE [LARGE SCALE GENOMIC DNA]</scope>
    <source>
        <strain evidence="1">Ta-2019</strain>
    </source>
</reference>
<accession>A0AA38KJ29</accession>
<gene>
    <name evidence="1" type="ORF">KI387_035324</name>
</gene>
<dbReference type="EMBL" id="JAHRHJ020000007">
    <property type="protein sequence ID" value="KAH9307413.1"/>
    <property type="molecule type" value="Genomic_DNA"/>
</dbReference>
<organism evidence="1 2">
    <name type="scientific">Taxus chinensis</name>
    <name type="common">Chinese yew</name>
    <name type="synonym">Taxus wallichiana var. chinensis</name>
    <dbReference type="NCBI Taxonomy" id="29808"/>
    <lineage>
        <taxon>Eukaryota</taxon>
        <taxon>Viridiplantae</taxon>
        <taxon>Streptophyta</taxon>
        <taxon>Embryophyta</taxon>
        <taxon>Tracheophyta</taxon>
        <taxon>Spermatophyta</taxon>
        <taxon>Pinopsida</taxon>
        <taxon>Pinidae</taxon>
        <taxon>Conifers II</taxon>
        <taxon>Cupressales</taxon>
        <taxon>Taxaceae</taxon>
        <taxon>Taxus</taxon>
    </lineage>
</organism>
<keyword evidence="2" id="KW-1185">Reference proteome</keyword>
<name>A0AA38KJ29_TAXCH</name>
<proteinExistence type="predicted"/>
<sequence>VEEGEMDAATEGVIPERIGRGDYDATVLSIGDVVDVLMVGEVVGHGKLHDVGDDAVCHQMKVPSSYVIINILSFIDDTYPLLYPTSFTCMLTDDVGSFTIWPLCEMQRSQPPQ</sequence>
<comment type="caution">
    <text evidence="1">The sequence shown here is derived from an EMBL/GenBank/DDBJ whole genome shotgun (WGS) entry which is preliminary data.</text>
</comment>
<evidence type="ECO:0000313" key="2">
    <source>
        <dbReference type="Proteomes" id="UP000824469"/>
    </source>
</evidence>
<dbReference type="AlphaFoldDB" id="A0AA38KJ29"/>
<feature type="non-terminal residue" evidence="1">
    <location>
        <position position="113"/>
    </location>
</feature>